<evidence type="ECO:0000313" key="4">
    <source>
        <dbReference type="Proteomes" id="UP001500298"/>
    </source>
</evidence>
<protein>
    <submittedName>
        <fullName evidence="3">WYL domain-containing protein</fullName>
    </submittedName>
</protein>
<evidence type="ECO:0000259" key="2">
    <source>
        <dbReference type="Pfam" id="PF25583"/>
    </source>
</evidence>
<reference evidence="4" key="1">
    <citation type="journal article" date="2019" name="Int. J. Syst. Evol. Microbiol.">
        <title>The Global Catalogue of Microorganisms (GCM) 10K type strain sequencing project: providing services to taxonomists for standard genome sequencing and annotation.</title>
        <authorList>
            <consortium name="The Broad Institute Genomics Platform"/>
            <consortium name="The Broad Institute Genome Sequencing Center for Infectious Disease"/>
            <person name="Wu L."/>
            <person name="Ma J."/>
        </authorList>
    </citation>
    <scope>NUCLEOTIDE SEQUENCE [LARGE SCALE GENOMIC DNA]</scope>
    <source>
        <strain evidence="4">JCM 18326</strain>
    </source>
</reference>
<feature type="domain" description="WYL" evidence="1">
    <location>
        <begin position="156"/>
        <end position="223"/>
    </location>
</feature>
<dbReference type="RefSeq" id="WP_345370974.1">
    <property type="nucleotide sequence ID" value="NZ_BAABJX010000026.1"/>
</dbReference>
<dbReference type="EMBL" id="BAABJX010000026">
    <property type="protein sequence ID" value="GAA4832593.1"/>
    <property type="molecule type" value="Genomic_DNA"/>
</dbReference>
<accession>A0ABP9D863</accession>
<dbReference type="PANTHER" id="PTHR34580">
    <property type="match status" value="1"/>
</dbReference>
<dbReference type="PROSITE" id="PS52050">
    <property type="entry name" value="WYL"/>
    <property type="match status" value="1"/>
</dbReference>
<comment type="caution">
    <text evidence="3">The sequence shown here is derived from an EMBL/GenBank/DDBJ whole genome shotgun (WGS) entry which is preliminary data.</text>
</comment>
<organism evidence="3 4">
    <name type="scientific">Algivirga pacifica</name>
    <dbReference type="NCBI Taxonomy" id="1162670"/>
    <lineage>
        <taxon>Bacteria</taxon>
        <taxon>Pseudomonadati</taxon>
        <taxon>Bacteroidota</taxon>
        <taxon>Cytophagia</taxon>
        <taxon>Cytophagales</taxon>
        <taxon>Flammeovirgaceae</taxon>
        <taxon>Algivirga</taxon>
    </lineage>
</organism>
<evidence type="ECO:0000313" key="3">
    <source>
        <dbReference type="EMBL" id="GAA4832593.1"/>
    </source>
</evidence>
<dbReference type="PANTHER" id="PTHR34580:SF9">
    <property type="entry name" value="SLL5097 PROTEIN"/>
    <property type="match status" value="1"/>
</dbReference>
<gene>
    <name evidence="3" type="ORF">GCM10023331_17240</name>
</gene>
<feature type="domain" description="WCX" evidence="2">
    <location>
        <begin position="257"/>
        <end position="333"/>
    </location>
</feature>
<name>A0ABP9D863_9BACT</name>
<dbReference type="Proteomes" id="UP001500298">
    <property type="component" value="Unassembled WGS sequence"/>
</dbReference>
<keyword evidence="4" id="KW-1185">Reference proteome</keyword>
<dbReference type="Pfam" id="PF13280">
    <property type="entry name" value="WYL"/>
    <property type="match status" value="1"/>
</dbReference>
<dbReference type="InterPro" id="IPR051534">
    <property type="entry name" value="CBASS_pafABC_assoc_protein"/>
</dbReference>
<dbReference type="InterPro" id="IPR026881">
    <property type="entry name" value="WYL_dom"/>
</dbReference>
<dbReference type="InterPro" id="IPR057727">
    <property type="entry name" value="WCX_dom"/>
</dbReference>
<evidence type="ECO:0000259" key="1">
    <source>
        <dbReference type="Pfam" id="PF13280"/>
    </source>
</evidence>
<sequence length="338" mass="39769">MATNKHAIIRYKTLDRCFRNTGRKYFLEDLLTECNSALQEFTGNGVDIKRRQLFNDLTYMESDQGWSADIDRIREGRKTYYRYKDPSFSIDNQPMTELEVAHLKETLQSLNLMKGLPQFDWLQETVTRLHANMGIQEKQEQEVMSFQQNPFLTGLEYLEEAYNAIIYKKVLQVTYQSYKKEGSEYFEIHPYHLKQYNNRWFLLGYNPKYDALTNIALDRIVAMETCSLPYIENTQYNFQEYFEDVVGVTRNEKEGPQKVLLKIEKGLWPYIQSKPIHGSQRKVEETEKFVTISLEVVLNYELQSLLMTYAHGMQVLAPMSLAEDLKERAMAILQNQGT</sequence>
<dbReference type="Pfam" id="PF25583">
    <property type="entry name" value="WCX"/>
    <property type="match status" value="1"/>
</dbReference>
<proteinExistence type="predicted"/>